<name>A0ABR2T8F7_9ROSI</name>
<comment type="caution">
    <text evidence="1">The sequence shown here is derived from an EMBL/GenBank/DDBJ whole genome shotgun (WGS) entry which is preliminary data.</text>
</comment>
<dbReference type="PANTHER" id="PTHR35304:SF1">
    <property type="entry name" value="OS05G0120300 PROTEIN"/>
    <property type="match status" value="1"/>
</dbReference>
<accession>A0ABR2T8F7</accession>
<dbReference type="PANTHER" id="PTHR35304">
    <property type="entry name" value="OS05G0120300 PROTEIN-RELATED"/>
    <property type="match status" value="1"/>
</dbReference>
<evidence type="ECO:0000313" key="2">
    <source>
        <dbReference type="Proteomes" id="UP001396334"/>
    </source>
</evidence>
<keyword evidence="2" id="KW-1185">Reference proteome</keyword>
<evidence type="ECO:0000313" key="1">
    <source>
        <dbReference type="EMBL" id="KAK9033606.1"/>
    </source>
</evidence>
<sequence>MSSVCSPSCLRGGRDAGPGVPFRTTYLNLYKWPESDAEFVRSGATGRGVNPSVWCRQIYLRSYRFCRRESVAEKTVKFFGRVKERIRAHGKSIRNRKCVVWGKIKVALLL</sequence>
<dbReference type="Proteomes" id="UP001396334">
    <property type="component" value="Unassembled WGS sequence"/>
</dbReference>
<organism evidence="1 2">
    <name type="scientific">Hibiscus sabdariffa</name>
    <name type="common">roselle</name>
    <dbReference type="NCBI Taxonomy" id="183260"/>
    <lineage>
        <taxon>Eukaryota</taxon>
        <taxon>Viridiplantae</taxon>
        <taxon>Streptophyta</taxon>
        <taxon>Embryophyta</taxon>
        <taxon>Tracheophyta</taxon>
        <taxon>Spermatophyta</taxon>
        <taxon>Magnoliopsida</taxon>
        <taxon>eudicotyledons</taxon>
        <taxon>Gunneridae</taxon>
        <taxon>Pentapetalae</taxon>
        <taxon>rosids</taxon>
        <taxon>malvids</taxon>
        <taxon>Malvales</taxon>
        <taxon>Malvaceae</taxon>
        <taxon>Malvoideae</taxon>
        <taxon>Hibiscus</taxon>
    </lineage>
</organism>
<reference evidence="1 2" key="1">
    <citation type="journal article" date="2024" name="G3 (Bethesda)">
        <title>Genome assembly of Hibiscus sabdariffa L. provides insights into metabolisms of medicinal natural products.</title>
        <authorList>
            <person name="Kim T."/>
        </authorList>
    </citation>
    <scope>NUCLEOTIDE SEQUENCE [LARGE SCALE GENOMIC DNA]</scope>
    <source>
        <strain evidence="1">TK-2024</strain>
        <tissue evidence="1">Old leaves</tissue>
    </source>
</reference>
<dbReference type="EMBL" id="JBBPBN010000007">
    <property type="protein sequence ID" value="KAK9033606.1"/>
    <property type="molecule type" value="Genomic_DNA"/>
</dbReference>
<gene>
    <name evidence="1" type="ORF">V6N11_049793</name>
</gene>
<proteinExistence type="predicted"/>
<protein>
    <submittedName>
        <fullName evidence="1">Uncharacterized protein</fullName>
    </submittedName>
</protein>